<dbReference type="PANTHER" id="PTHR40060">
    <property type="entry name" value="UPF0316 PROTEIN YEBE"/>
    <property type="match status" value="1"/>
</dbReference>
<sequence>MEFFISWEIIFGALIIMLMRICDVTLGTLRTMLVVQAKKYHAAVTGFFEVLIWIFAMRYIVAHMDNTVNLIGYAAGFALGNIMGVTLEEKIAVGYVQINIISLHYTDKIADALRKAKFGVTILPAEGSSGGISILIAIIKRKHLKQVMKLVESIDHHAFITIQHSRPFRGYMHGPRV</sequence>
<evidence type="ECO:0000256" key="5">
    <source>
        <dbReference type="ARBA" id="ARBA00023136"/>
    </source>
</evidence>
<feature type="domain" description="DUF2179" evidence="7">
    <location>
        <begin position="118"/>
        <end position="170"/>
    </location>
</feature>
<organism evidence="9 10">
    <name type="scientific">Melioribacter roseus (strain DSM 23840 / JCM 17771 / VKM B-2668 / P3M-2)</name>
    <dbReference type="NCBI Taxonomy" id="1191523"/>
    <lineage>
        <taxon>Bacteria</taxon>
        <taxon>Pseudomonadati</taxon>
        <taxon>Ignavibacteriota</taxon>
        <taxon>Ignavibacteria</taxon>
        <taxon>Ignavibacteriales</taxon>
        <taxon>Melioribacteraceae</taxon>
        <taxon>Melioribacter</taxon>
    </lineage>
</organism>
<dbReference type="RefSeq" id="WP_014856630.1">
    <property type="nucleotide sequence ID" value="NC_018178.1"/>
</dbReference>
<keyword evidence="2 6" id="KW-1003">Cell membrane</keyword>
<evidence type="ECO:0000259" key="7">
    <source>
        <dbReference type="Pfam" id="PF10035"/>
    </source>
</evidence>
<dbReference type="PATRIC" id="fig|1191523.3.peg.2081"/>
<comment type="subcellular location">
    <subcellularLocation>
        <location evidence="1 6">Cell membrane</location>
        <topology evidence="1 6">Multi-pass membrane protein</topology>
    </subcellularLocation>
</comment>
<evidence type="ECO:0000256" key="3">
    <source>
        <dbReference type="ARBA" id="ARBA00022692"/>
    </source>
</evidence>
<keyword evidence="10" id="KW-1185">Reference proteome</keyword>
<dbReference type="HAMAP" id="MF_01515">
    <property type="entry name" value="UPF0316"/>
    <property type="match status" value="1"/>
</dbReference>
<keyword evidence="5 6" id="KW-0472">Membrane</keyword>
<evidence type="ECO:0000313" key="9">
    <source>
        <dbReference type="EMBL" id="AFN75198.1"/>
    </source>
</evidence>
<dbReference type="GO" id="GO:0005886">
    <property type="term" value="C:plasma membrane"/>
    <property type="evidence" value="ECO:0007669"/>
    <property type="project" value="UniProtKB-SubCell"/>
</dbReference>
<dbReference type="Pfam" id="PF18955">
    <property type="entry name" value="DUF5698"/>
    <property type="match status" value="1"/>
</dbReference>
<dbReference type="KEGG" id="mro:MROS_1966"/>
<evidence type="ECO:0000256" key="6">
    <source>
        <dbReference type="HAMAP-Rule" id="MF_01515"/>
    </source>
</evidence>
<proteinExistence type="inferred from homology"/>
<dbReference type="InterPro" id="IPR022930">
    <property type="entry name" value="UPF0316"/>
</dbReference>
<evidence type="ECO:0000256" key="1">
    <source>
        <dbReference type="ARBA" id="ARBA00004651"/>
    </source>
</evidence>
<dbReference type="InterPro" id="IPR044035">
    <property type="entry name" value="DUF5698"/>
</dbReference>
<dbReference type="STRING" id="1191523.MROS_1966"/>
<dbReference type="EMBL" id="CP003557">
    <property type="protein sequence ID" value="AFN75198.1"/>
    <property type="molecule type" value="Genomic_DNA"/>
</dbReference>
<dbReference type="PANTHER" id="PTHR40060:SF1">
    <property type="entry name" value="UPF0316 PROTEIN YEBE"/>
    <property type="match status" value="1"/>
</dbReference>
<name>I7A1T0_MELRP</name>
<dbReference type="HOGENOM" id="CLU_106166_0_0_10"/>
<accession>I7A1T0</accession>
<dbReference type="Proteomes" id="UP000009011">
    <property type="component" value="Chromosome"/>
</dbReference>
<evidence type="ECO:0000256" key="4">
    <source>
        <dbReference type="ARBA" id="ARBA00022989"/>
    </source>
</evidence>
<feature type="domain" description="DUF5698" evidence="8">
    <location>
        <begin position="28"/>
        <end position="85"/>
    </location>
</feature>
<keyword evidence="4 6" id="KW-1133">Transmembrane helix</keyword>
<dbReference type="AlphaFoldDB" id="I7A1T0"/>
<dbReference type="InterPro" id="IPR015867">
    <property type="entry name" value="N-reg_PII/ATP_PRibTrfase_C"/>
</dbReference>
<protein>
    <recommendedName>
        <fullName evidence="6">UPF0316 protein MROS_1966</fullName>
    </recommendedName>
</protein>
<evidence type="ECO:0000259" key="8">
    <source>
        <dbReference type="Pfam" id="PF18955"/>
    </source>
</evidence>
<keyword evidence="3 6" id="KW-0812">Transmembrane</keyword>
<dbReference type="Pfam" id="PF10035">
    <property type="entry name" value="DUF2179"/>
    <property type="match status" value="1"/>
</dbReference>
<dbReference type="OrthoDB" id="48231at2"/>
<feature type="transmembrane region" description="Helical" evidence="6">
    <location>
        <begin position="6"/>
        <end position="29"/>
    </location>
</feature>
<reference evidence="9 10" key="1">
    <citation type="journal article" date="2013" name="PLoS ONE">
        <title>Genomic analysis of Melioribacter roseus, facultatively anaerobic organotrophic bacterium representing a novel deep lineage within Bacteriodetes/Chlorobi group.</title>
        <authorList>
            <person name="Kadnikov V.V."/>
            <person name="Mardanov A.V."/>
            <person name="Podosokorskaya O.A."/>
            <person name="Gavrilov S.N."/>
            <person name="Kublanov I.V."/>
            <person name="Beletsky A.V."/>
            <person name="Bonch-Osmolovskaya E.A."/>
            <person name="Ravin N.V."/>
        </authorList>
    </citation>
    <scope>NUCLEOTIDE SEQUENCE [LARGE SCALE GENOMIC DNA]</scope>
    <source>
        <strain evidence="10">JCM 17771 / P3M-2</strain>
    </source>
</reference>
<feature type="transmembrane region" description="Helical" evidence="6">
    <location>
        <begin position="118"/>
        <end position="139"/>
    </location>
</feature>
<dbReference type="InterPro" id="IPR019264">
    <property type="entry name" value="DUF2179"/>
</dbReference>
<feature type="transmembrane region" description="Helical" evidence="6">
    <location>
        <begin position="41"/>
        <end position="61"/>
    </location>
</feature>
<dbReference type="eggNOG" id="COG4843">
    <property type="taxonomic scope" value="Bacteria"/>
</dbReference>
<comment type="similarity">
    <text evidence="6">Belongs to the UPF0316 family.</text>
</comment>
<dbReference type="Gene3D" id="3.30.70.120">
    <property type="match status" value="1"/>
</dbReference>
<dbReference type="CDD" id="cd16381">
    <property type="entry name" value="YitT_C_like_1"/>
    <property type="match status" value="1"/>
</dbReference>
<evidence type="ECO:0000256" key="2">
    <source>
        <dbReference type="ARBA" id="ARBA00022475"/>
    </source>
</evidence>
<gene>
    <name evidence="9" type="ordered locus">MROS_1966</name>
</gene>
<evidence type="ECO:0000313" key="10">
    <source>
        <dbReference type="Proteomes" id="UP000009011"/>
    </source>
</evidence>